<evidence type="ECO:0000313" key="4">
    <source>
        <dbReference type="Proteomes" id="UP000730739"/>
    </source>
</evidence>
<dbReference type="RefSeq" id="WP_209601729.1">
    <property type="nucleotide sequence ID" value="NZ_JAGILA010000002.1"/>
</dbReference>
<dbReference type="EMBL" id="JAGILA010000002">
    <property type="protein sequence ID" value="MBP2235531.1"/>
    <property type="molecule type" value="Genomic_DNA"/>
</dbReference>
<feature type="region of interest" description="Disordered" evidence="1">
    <location>
        <begin position="1229"/>
        <end position="1252"/>
    </location>
</feature>
<name>A0ABS4QY07_9HYPH</name>
<reference evidence="3 4" key="1">
    <citation type="submission" date="2021-03" db="EMBL/GenBank/DDBJ databases">
        <title>Genomic Encyclopedia of Type Strains, Phase IV (KMG-IV): sequencing the most valuable type-strain genomes for metagenomic binning, comparative biology and taxonomic classification.</title>
        <authorList>
            <person name="Goeker M."/>
        </authorList>
    </citation>
    <scope>NUCLEOTIDE SEQUENCE [LARGE SCALE GENOMIC DNA]</scope>
    <source>
        <strain evidence="3 4">DSM 13372</strain>
    </source>
</reference>
<evidence type="ECO:0000313" key="3">
    <source>
        <dbReference type="EMBL" id="MBP2235531.1"/>
    </source>
</evidence>
<evidence type="ECO:0000256" key="1">
    <source>
        <dbReference type="SAM" id="MobiDB-lite"/>
    </source>
</evidence>
<sequence length="1389" mass="154075">MIDEPDYVPPDYGASRRTRIGSSVIEQFVAGHDAGDVLRELVQNEYDGGGDKLTLTFGSKSVEVIGSGRNIERSGWERLSVIVGTGNVMGTRGAEVVAPKENGIGSKNFGLRSLFRFGDEIHVRSSGQVALLDLQTQETGRAPDPESRGVKGVRLFVPYRTRSTETLEAFTVEREAHALELMATSMPDTLLKLAHSGKKSGLREVNVRSIRTGRVLRWRQEASPDRCRTSGISMISRRGRMSDGDARVISFQEEEFSRTVELPAEYAARRFPSYYRAAGGRVKIAVSVPIARRKIDIGHNGHFYYPLKAPASRTGCPVSVSAPFDLNQDRSALNDLQWNDWLIDQAVELVMDLLVSDWFVRYGADAFTMLAGAGAATPDRFATTLAERLREDACWPTRARGDKRFAKAGAIVLPSDDLYAGFLGDTRYLDPAFSADENLRKLAEKCGAKPFTVASLVRLRCAGENEKSLKTTIEGAANSHFTNYDESTRELDMQKRQASALSAFPRRLSKQMRFDLGNTASTLSATGNLRPAVELMIVDPDLWADCPEPEANRLHPDLVPFKAISGHCRVFDEEQWLIDASKRAAEAAPDDRERETLYRKLLAREAPISRAALSALRSNPVVKNQRGDWVAPVEMVNLKKTLARFLDPAIDGPSKELLAAPNLMARLRIRENLSGADLVRFAGLVEDRPETAERFEKLLTENLKLLSTAIVEELREIAWLRTRSGRRAAPETLHLDTAANRLCIDNDDLIVAGTNELLHHKLKLKTAPDSDTLLEIIEAHRDRTEPLPRPDLVYPALVAAIGRERRAKAEFADQSVCWVQNDYYAPSDILVGPRIPALLAEAIPVFRHADDVGHAYQALGAPASPTDEHWTRFFEFVDSEWDIEGPVDQRRRRVLLKAYNLRGLLGLPAGLENVSCLLDDRSRLFTLAQLRAGQLVEPDFAALEQELRATHSNIGIIERSERSRVFFTALGIRPLSAIAGTGQPELGSPGRPHLWYKPKHSERVLAMLHRPQFARALYEVAFRNRHGHAGFVPASHSEIAGRLATITEIGFFQSIGRRYSVGDASVLIPAQVAVSEQRIEFVAPKTKGGFQLLLAEALAEIAGATSVGTMRSLANAFPPLILAGTLEELTDYLDRMGIPRGREWELEDDGDGDFEEEDGDDDAEEIALRQVFDNLDTDWEKSASEPPPVEPAPPPPPNPPPPPTPPPASPPFKLPDINEVDLTVAPSKGSRIEPQQSSGGGGSSGTWLPPTPAEVERAGLLGRRGEELIYRMELKKVREFGYDEPERYVIWTSCDEPGADHDIRSIDAEGRPRWLEVKATTGTDGRFDWPRKEFEKAFRERDRYELWRVYRVADQAPIAKCFPNPAKLLGTGQILLELGLLRAKIEDVG</sequence>
<dbReference type="InterPro" id="IPR024975">
    <property type="entry name" value="NOV_C"/>
</dbReference>
<organism evidence="3 4">
    <name type="scientific">Sinorhizobium kostiense</name>
    <dbReference type="NCBI Taxonomy" id="76747"/>
    <lineage>
        <taxon>Bacteria</taxon>
        <taxon>Pseudomonadati</taxon>
        <taxon>Pseudomonadota</taxon>
        <taxon>Alphaproteobacteria</taxon>
        <taxon>Hyphomicrobiales</taxon>
        <taxon>Rhizobiaceae</taxon>
        <taxon>Sinorhizobium/Ensifer group</taxon>
        <taxon>Sinorhizobium</taxon>
    </lineage>
</organism>
<feature type="domain" description="Protein NO VEIN C-terminal" evidence="2">
    <location>
        <begin position="1265"/>
        <end position="1356"/>
    </location>
</feature>
<feature type="region of interest" description="Disordered" evidence="1">
    <location>
        <begin position="1179"/>
        <end position="1216"/>
    </location>
</feature>
<comment type="caution">
    <text evidence="3">The sequence shown here is derived from an EMBL/GenBank/DDBJ whole genome shotgun (WGS) entry which is preliminary data.</text>
</comment>
<gene>
    <name evidence="3" type="ORF">J2Z31_002023</name>
</gene>
<feature type="compositionally biased region" description="Pro residues" evidence="1">
    <location>
        <begin position="1185"/>
        <end position="1213"/>
    </location>
</feature>
<evidence type="ECO:0000259" key="2">
    <source>
        <dbReference type="Pfam" id="PF13020"/>
    </source>
</evidence>
<dbReference type="Pfam" id="PF13020">
    <property type="entry name" value="NOV_C"/>
    <property type="match status" value="1"/>
</dbReference>
<keyword evidence="4" id="KW-1185">Reference proteome</keyword>
<proteinExistence type="predicted"/>
<protein>
    <recommendedName>
        <fullName evidence="2">Protein NO VEIN C-terminal domain-containing protein</fullName>
    </recommendedName>
</protein>
<accession>A0ABS4QY07</accession>
<dbReference type="Proteomes" id="UP000730739">
    <property type="component" value="Unassembled WGS sequence"/>
</dbReference>